<dbReference type="AlphaFoldDB" id="A0A5B7DS39"/>
<sequence length="141" mass="15577">MNADLTFNEIATDLLVQRFRGPAADSPGSRRPAGKRGMSLGGWHAGIGSARSIASDAARVTRYTDVSGNGWQRTLQGKHSGLDSTKAKGPVYSREPSATRRQRQQQWSRLTLGRQASTRETKLQEIKYRSSLTIYNLLSLE</sequence>
<comment type="caution">
    <text evidence="2">The sequence shown here is derived from an EMBL/GenBank/DDBJ whole genome shotgun (WGS) entry which is preliminary data.</text>
</comment>
<reference evidence="2 3" key="1">
    <citation type="submission" date="2019-05" db="EMBL/GenBank/DDBJ databases">
        <title>Another draft genome of Portunus trituberculatus and its Hox gene families provides insights of decapod evolution.</title>
        <authorList>
            <person name="Jeong J.-H."/>
            <person name="Song I."/>
            <person name="Kim S."/>
            <person name="Choi T."/>
            <person name="Kim D."/>
            <person name="Ryu S."/>
            <person name="Kim W."/>
        </authorList>
    </citation>
    <scope>NUCLEOTIDE SEQUENCE [LARGE SCALE GENOMIC DNA]</scope>
    <source>
        <tissue evidence="2">Muscle</tissue>
    </source>
</reference>
<feature type="region of interest" description="Disordered" evidence="1">
    <location>
        <begin position="69"/>
        <end position="109"/>
    </location>
</feature>
<dbReference type="Proteomes" id="UP000324222">
    <property type="component" value="Unassembled WGS sequence"/>
</dbReference>
<proteinExistence type="predicted"/>
<keyword evidence="3" id="KW-1185">Reference proteome</keyword>
<name>A0A5B7DS39_PORTR</name>
<accession>A0A5B7DS39</accession>
<feature type="region of interest" description="Disordered" evidence="1">
    <location>
        <begin position="21"/>
        <end position="40"/>
    </location>
</feature>
<dbReference type="EMBL" id="VSRR010001285">
    <property type="protein sequence ID" value="MPC24065.1"/>
    <property type="molecule type" value="Genomic_DNA"/>
</dbReference>
<evidence type="ECO:0000313" key="3">
    <source>
        <dbReference type="Proteomes" id="UP000324222"/>
    </source>
</evidence>
<evidence type="ECO:0000256" key="1">
    <source>
        <dbReference type="SAM" id="MobiDB-lite"/>
    </source>
</evidence>
<organism evidence="2 3">
    <name type="scientific">Portunus trituberculatus</name>
    <name type="common">Swimming crab</name>
    <name type="synonym">Neptunus trituberculatus</name>
    <dbReference type="NCBI Taxonomy" id="210409"/>
    <lineage>
        <taxon>Eukaryota</taxon>
        <taxon>Metazoa</taxon>
        <taxon>Ecdysozoa</taxon>
        <taxon>Arthropoda</taxon>
        <taxon>Crustacea</taxon>
        <taxon>Multicrustacea</taxon>
        <taxon>Malacostraca</taxon>
        <taxon>Eumalacostraca</taxon>
        <taxon>Eucarida</taxon>
        <taxon>Decapoda</taxon>
        <taxon>Pleocyemata</taxon>
        <taxon>Brachyura</taxon>
        <taxon>Eubrachyura</taxon>
        <taxon>Portunoidea</taxon>
        <taxon>Portunidae</taxon>
        <taxon>Portuninae</taxon>
        <taxon>Portunus</taxon>
    </lineage>
</organism>
<gene>
    <name evidence="2" type="ORF">E2C01_017137</name>
</gene>
<protein>
    <submittedName>
        <fullName evidence="2">Uncharacterized protein</fullName>
    </submittedName>
</protein>
<evidence type="ECO:0000313" key="2">
    <source>
        <dbReference type="EMBL" id="MPC24065.1"/>
    </source>
</evidence>